<dbReference type="GO" id="GO:0004497">
    <property type="term" value="F:monooxygenase activity"/>
    <property type="evidence" value="ECO:0007669"/>
    <property type="project" value="UniProtKB-KW"/>
</dbReference>
<dbReference type="GO" id="GO:0071949">
    <property type="term" value="F:FAD binding"/>
    <property type="evidence" value="ECO:0007669"/>
    <property type="project" value="InterPro"/>
</dbReference>
<evidence type="ECO:0000256" key="3">
    <source>
        <dbReference type="ARBA" id="ARBA00022827"/>
    </source>
</evidence>
<feature type="domain" description="FAD-binding" evidence="6">
    <location>
        <begin position="308"/>
        <end position="363"/>
    </location>
</feature>
<dbReference type="PANTHER" id="PTHR13789">
    <property type="entry name" value="MONOOXYGENASE"/>
    <property type="match status" value="1"/>
</dbReference>
<feature type="domain" description="FAD-binding" evidence="6">
    <location>
        <begin position="20"/>
        <end position="255"/>
    </location>
</feature>
<evidence type="ECO:0000256" key="5">
    <source>
        <dbReference type="ARBA" id="ARBA00023033"/>
    </source>
</evidence>
<keyword evidence="2" id="KW-0285">Flavoprotein</keyword>
<keyword evidence="5" id="KW-0503">Monooxygenase</keyword>
<organism evidence="7 8">
    <name type="scientific">Penicillium frequentans</name>
    <dbReference type="NCBI Taxonomy" id="3151616"/>
    <lineage>
        <taxon>Eukaryota</taxon>
        <taxon>Fungi</taxon>
        <taxon>Dikarya</taxon>
        <taxon>Ascomycota</taxon>
        <taxon>Pezizomycotina</taxon>
        <taxon>Eurotiomycetes</taxon>
        <taxon>Eurotiomycetidae</taxon>
        <taxon>Eurotiales</taxon>
        <taxon>Aspergillaceae</taxon>
        <taxon>Penicillium</taxon>
    </lineage>
</organism>
<evidence type="ECO:0000256" key="2">
    <source>
        <dbReference type="ARBA" id="ARBA00022630"/>
    </source>
</evidence>
<keyword evidence="4" id="KW-0560">Oxidoreductase</keyword>
<dbReference type="EMBL" id="JAQIZZ010000008">
    <property type="protein sequence ID" value="KAJ5526302.1"/>
    <property type="molecule type" value="Genomic_DNA"/>
</dbReference>
<comment type="similarity">
    <text evidence="1">Belongs to the paxM FAD-dependent monooxygenase family.</text>
</comment>
<dbReference type="AlphaFoldDB" id="A0AAD6CMJ1"/>
<keyword evidence="3" id="KW-0274">FAD</keyword>
<dbReference type="Proteomes" id="UP001220324">
    <property type="component" value="Unassembled WGS sequence"/>
</dbReference>
<dbReference type="InterPro" id="IPR002938">
    <property type="entry name" value="FAD-bd"/>
</dbReference>
<accession>A0AAD6CMJ1</accession>
<proteinExistence type="inferred from homology"/>
<reference evidence="7 8" key="1">
    <citation type="journal article" date="2023" name="IMA Fungus">
        <title>Comparative genomic study of the Penicillium genus elucidates a diverse pangenome and 15 lateral gene transfer events.</title>
        <authorList>
            <person name="Petersen C."/>
            <person name="Sorensen T."/>
            <person name="Nielsen M.R."/>
            <person name="Sondergaard T.E."/>
            <person name="Sorensen J.L."/>
            <person name="Fitzpatrick D.A."/>
            <person name="Frisvad J.C."/>
            <person name="Nielsen K.L."/>
        </authorList>
    </citation>
    <scope>NUCLEOTIDE SEQUENCE [LARGE SCALE GENOMIC DNA]</scope>
    <source>
        <strain evidence="7 8">IBT 35679</strain>
    </source>
</reference>
<evidence type="ECO:0000256" key="1">
    <source>
        <dbReference type="ARBA" id="ARBA00007992"/>
    </source>
</evidence>
<gene>
    <name evidence="7" type="ORF">N7494_012952</name>
</gene>
<evidence type="ECO:0000313" key="7">
    <source>
        <dbReference type="EMBL" id="KAJ5526302.1"/>
    </source>
</evidence>
<dbReference type="SUPFAM" id="SSF51905">
    <property type="entry name" value="FAD/NAD(P)-binding domain"/>
    <property type="match status" value="1"/>
</dbReference>
<dbReference type="PANTHER" id="PTHR13789:SF311">
    <property type="entry name" value="HYDROXYLASE, PUTATIVE (AFU_ORTHOLOGUE AFUA_5G10180)-RELATED"/>
    <property type="match status" value="1"/>
</dbReference>
<evidence type="ECO:0000313" key="8">
    <source>
        <dbReference type="Proteomes" id="UP001220324"/>
    </source>
</evidence>
<protein>
    <submittedName>
        <fullName evidence="7">Salicylate hydroxylase</fullName>
    </submittedName>
</protein>
<dbReference type="Gene3D" id="3.50.50.60">
    <property type="entry name" value="FAD/NAD(P)-binding domain"/>
    <property type="match status" value="1"/>
</dbReference>
<evidence type="ECO:0000256" key="4">
    <source>
        <dbReference type="ARBA" id="ARBA00023002"/>
    </source>
</evidence>
<name>A0AAD6CMJ1_9EURO</name>
<dbReference type="InterPro" id="IPR036188">
    <property type="entry name" value="FAD/NAD-bd_sf"/>
</dbReference>
<dbReference type="InterPro" id="IPR050493">
    <property type="entry name" value="FAD-dep_Monooxygenase_BioMet"/>
</dbReference>
<evidence type="ECO:0000259" key="6">
    <source>
        <dbReference type="Pfam" id="PF01494"/>
    </source>
</evidence>
<dbReference type="Pfam" id="PF01494">
    <property type="entry name" value="FAD_binding_3"/>
    <property type="match status" value="2"/>
</dbReference>
<dbReference type="SUPFAM" id="SSF54373">
    <property type="entry name" value="FAD-linked reductases, C-terminal domain"/>
    <property type="match status" value="1"/>
</dbReference>
<keyword evidence="8" id="KW-1185">Reference proteome</keyword>
<comment type="caution">
    <text evidence="7">The sequence shown here is derived from an EMBL/GenBank/DDBJ whole genome shotgun (WGS) entry which is preliminary data.</text>
</comment>
<sequence>MAIEQTASRFYNLERGKHGGLTCAIACLREGLQVTMVEQASELGEIGAGIQMPPNAVRVMDDFGLVEQLEKAGAVNISGHCLLKFSNGNSIARRPGHVWQRKHFGQAWYVIHRADYHRVLREEATRLGATIRLASEVISADSKTTSVLLASQERLYADIIIGADGLRSVVRDEVLGYHVGPSDTGDLAYRATFPKERVEALDESLIEPSLRCWLGPYQHAVLYPVRGGATYNLVLVCPDDLPPGVATEEGNTQEMRNLFKGWDPRQGYHEDNFDITLELTILDRLTKMIAQVDNALKWKICHMKELDTWCKRYPMQQYLMQIQGSIALLGDACHPTLPYQAQGAAMAVEDGAALGVLLGKLSRSDLNASKIPEVLQLYELIRKQRTTINVQGAVANQKLYHMVDGPEADARDEAFLHVDWENPDHDFPFGWGNVGYLKRLMAFNATVDAGRQFDEWVAKIAK</sequence>